<organism evidence="1 2">
    <name type="scientific">Kitasatospora cheerisanensis KCTC 2395</name>
    <dbReference type="NCBI Taxonomy" id="1348663"/>
    <lineage>
        <taxon>Bacteria</taxon>
        <taxon>Bacillati</taxon>
        <taxon>Actinomycetota</taxon>
        <taxon>Actinomycetes</taxon>
        <taxon>Kitasatosporales</taxon>
        <taxon>Streptomycetaceae</taxon>
        <taxon>Kitasatospora</taxon>
    </lineage>
</organism>
<reference evidence="1 2" key="1">
    <citation type="submission" date="2014-05" db="EMBL/GenBank/DDBJ databases">
        <title>Draft Genome Sequence of Kitasatospora cheerisanensis KCTC 2395.</title>
        <authorList>
            <person name="Nam D.H."/>
        </authorList>
    </citation>
    <scope>NUCLEOTIDE SEQUENCE [LARGE SCALE GENOMIC DNA]</scope>
    <source>
        <strain evidence="1 2">KCTC 2395</strain>
    </source>
</reference>
<dbReference type="SUPFAM" id="SSF48452">
    <property type="entry name" value="TPR-like"/>
    <property type="match status" value="1"/>
</dbReference>
<dbReference type="InterPro" id="IPR011990">
    <property type="entry name" value="TPR-like_helical_dom_sf"/>
</dbReference>
<evidence type="ECO:0000313" key="1">
    <source>
        <dbReference type="EMBL" id="KDN87724.1"/>
    </source>
</evidence>
<dbReference type="RefSeq" id="WP_035858346.1">
    <property type="nucleotide sequence ID" value="NZ_KK853997.1"/>
</dbReference>
<dbReference type="Proteomes" id="UP000027178">
    <property type="component" value="Unassembled WGS sequence"/>
</dbReference>
<dbReference type="HOGENOM" id="CLU_1576420_0_0_11"/>
<keyword evidence="2" id="KW-1185">Reference proteome</keyword>
<proteinExistence type="predicted"/>
<sequence>MVEVALADEPDRLDYRFSLFHAPCSLHDWAAVTLTAEHGAWIAPADDPNRPIVPYCLACAAVAGRNNLDEARRHVGDAIERAEAFADAWCLRDGLLVHSGDPAGAEQPFRAAVELGERAHPVAIEDLSRSTWRPRLALAALARKAGREDEGRPWKAEAAKLRRRVPAGR</sequence>
<dbReference type="AlphaFoldDB" id="A0A066Z676"/>
<dbReference type="EMBL" id="JNBY01000015">
    <property type="protein sequence ID" value="KDN87724.1"/>
    <property type="molecule type" value="Genomic_DNA"/>
</dbReference>
<name>A0A066Z676_9ACTN</name>
<comment type="caution">
    <text evidence="1">The sequence shown here is derived from an EMBL/GenBank/DDBJ whole genome shotgun (WGS) entry which is preliminary data.</text>
</comment>
<accession>A0A066Z676</accession>
<evidence type="ECO:0000313" key="2">
    <source>
        <dbReference type="Proteomes" id="UP000027178"/>
    </source>
</evidence>
<dbReference type="Gene3D" id="1.25.40.10">
    <property type="entry name" value="Tetratricopeptide repeat domain"/>
    <property type="match status" value="1"/>
</dbReference>
<protein>
    <submittedName>
        <fullName evidence="1">Uncharacterized protein</fullName>
    </submittedName>
</protein>
<gene>
    <name evidence="1" type="ORF">KCH_03710</name>
</gene>
<dbReference type="PATRIC" id="fig|1348663.4.peg.346"/>